<dbReference type="InterPro" id="IPR052924">
    <property type="entry name" value="OsmC/Ohr_hydroprdx_reductase"/>
</dbReference>
<dbReference type="InterPro" id="IPR015946">
    <property type="entry name" value="KH_dom-like_a/b"/>
</dbReference>
<dbReference type="STRING" id="1576369.SAMN05421753_1252"/>
<dbReference type="EMBL" id="FOQD01000025">
    <property type="protein sequence ID" value="SFJ59680.1"/>
    <property type="molecule type" value="Genomic_DNA"/>
</dbReference>
<dbReference type="AlphaFoldDB" id="A0A1I3SMN4"/>
<dbReference type="OrthoDB" id="1433018at2"/>
<dbReference type="Proteomes" id="UP000199518">
    <property type="component" value="Unassembled WGS sequence"/>
</dbReference>
<gene>
    <name evidence="1" type="ORF">SAMN05421753_1252</name>
</gene>
<keyword evidence="2" id="KW-1185">Reference proteome</keyword>
<accession>A0A1I3SMN4</accession>
<evidence type="ECO:0000313" key="2">
    <source>
        <dbReference type="Proteomes" id="UP000199518"/>
    </source>
</evidence>
<dbReference type="SUPFAM" id="SSF82784">
    <property type="entry name" value="OsmC-like"/>
    <property type="match status" value="1"/>
</dbReference>
<dbReference type="Gene3D" id="3.30.300.20">
    <property type="match status" value="1"/>
</dbReference>
<name>A0A1I3SMN4_9PLAN</name>
<dbReference type="InterPro" id="IPR036102">
    <property type="entry name" value="OsmC/Ohrsf"/>
</dbReference>
<evidence type="ECO:0000313" key="1">
    <source>
        <dbReference type="EMBL" id="SFJ59680.1"/>
    </source>
</evidence>
<dbReference type="PANTHER" id="PTHR35368">
    <property type="entry name" value="HYDROPEROXIDE REDUCTASE"/>
    <property type="match status" value="1"/>
</dbReference>
<reference evidence="2" key="1">
    <citation type="submission" date="2016-10" db="EMBL/GenBank/DDBJ databases">
        <authorList>
            <person name="Varghese N."/>
            <person name="Submissions S."/>
        </authorList>
    </citation>
    <scope>NUCLEOTIDE SEQUENCE [LARGE SCALE GENOMIC DNA]</scope>
    <source>
        <strain evidence="2">DSM 26348</strain>
    </source>
</reference>
<dbReference type="RefSeq" id="WP_092056748.1">
    <property type="nucleotide sequence ID" value="NZ_FOQD01000025.1"/>
</dbReference>
<proteinExistence type="predicted"/>
<dbReference type="InterPro" id="IPR003718">
    <property type="entry name" value="OsmC/Ohr_fam"/>
</dbReference>
<protein>
    <submittedName>
        <fullName evidence="1">Uncharacterized OsmC-related protein</fullName>
    </submittedName>
</protein>
<organism evidence="1 2">
    <name type="scientific">Planctomicrobium piriforme</name>
    <dbReference type="NCBI Taxonomy" id="1576369"/>
    <lineage>
        <taxon>Bacteria</taxon>
        <taxon>Pseudomonadati</taxon>
        <taxon>Planctomycetota</taxon>
        <taxon>Planctomycetia</taxon>
        <taxon>Planctomycetales</taxon>
        <taxon>Planctomycetaceae</taxon>
        <taxon>Planctomicrobium</taxon>
    </lineage>
</organism>
<dbReference type="PANTHER" id="PTHR35368:SF1">
    <property type="entry name" value="HYDROPEROXIDE REDUCTASE"/>
    <property type="match status" value="1"/>
</dbReference>
<sequence>MDARELRALQTPFKQRYQQDPQSALVTLTASATINLPTLTCRLEQTGPSFETTGLHPMAGGDGLSACAADMMLQALAGCAGVTFAAVATALEIPVTTARLRIEGDLDFRGTLGISRDVPVGFQEIRVQFELTADAPDEKLTKAVELAERYCVVAQSLKAVKASWKRGET</sequence>
<dbReference type="Pfam" id="PF02566">
    <property type="entry name" value="OsmC"/>
    <property type="match status" value="1"/>
</dbReference>